<evidence type="ECO:0000313" key="9">
    <source>
        <dbReference type="Proteomes" id="UP001629113"/>
    </source>
</evidence>
<keyword evidence="5" id="KW-0175">Coiled coil</keyword>
<evidence type="ECO:0000256" key="6">
    <source>
        <dbReference type="ARBA" id="ARBA00023242"/>
    </source>
</evidence>
<comment type="similarity">
    <text evidence="3">Belongs to the CENP-K/MCM22 family.</text>
</comment>
<name>A0ABR4P6P3_9HELO</name>
<sequence length="326" mass="36183">MSRPDDSYAVRLERTLTALQARVKEQEAALHEIRYSTAVVDVLPSENVQAHLGQLSSLKQAYDSVQSEPRLPSAESPIPALLALRATQKTVAETQESISQTQNAYLRVSQRLSKEYKDQLDAKLLRSNLESRIALLQSDLGQRTQKSPSQLIREWKRQLKTKKAENDAQVAQLITAFNSFVDSRLALMLAAEELGGPIVGETMDLNLATLGSGFNAQGKVKTVKANPNDGQRQRRIDEIWGQRPHEDTEIQEPWDEEQAAGAEMRELTEKLLNSLVEAGGNGPGTYVTLQRESAAARFLVRSKVAQFHPKDSKQLRLIDFGGEPGS</sequence>
<dbReference type="EMBL" id="JBFCZG010000008">
    <property type="protein sequence ID" value="KAL3418982.1"/>
    <property type="molecule type" value="Genomic_DNA"/>
</dbReference>
<dbReference type="PANTHER" id="PTHR14401:SF6">
    <property type="entry name" value="CENTROMERE PROTEIN K"/>
    <property type="match status" value="1"/>
</dbReference>
<evidence type="ECO:0000256" key="7">
    <source>
        <dbReference type="ARBA" id="ARBA00023328"/>
    </source>
</evidence>
<evidence type="ECO:0000256" key="1">
    <source>
        <dbReference type="ARBA" id="ARBA00004123"/>
    </source>
</evidence>
<comment type="subcellular location">
    <subcellularLocation>
        <location evidence="2">Chromosome</location>
        <location evidence="2">Centromere</location>
    </subcellularLocation>
    <subcellularLocation>
        <location evidence="1">Nucleus</location>
    </subcellularLocation>
</comment>
<protein>
    <submittedName>
        <fullName evidence="8">Uncharacterized protein</fullName>
    </submittedName>
</protein>
<dbReference type="PANTHER" id="PTHR14401">
    <property type="entry name" value="CENTROMERE PROTEIN K"/>
    <property type="match status" value="1"/>
</dbReference>
<comment type="caution">
    <text evidence="8">The sequence shown here is derived from an EMBL/GenBank/DDBJ whole genome shotgun (WGS) entry which is preliminary data.</text>
</comment>
<evidence type="ECO:0000313" key="8">
    <source>
        <dbReference type="EMBL" id="KAL3418982.1"/>
    </source>
</evidence>
<evidence type="ECO:0000256" key="4">
    <source>
        <dbReference type="ARBA" id="ARBA00022454"/>
    </source>
</evidence>
<reference evidence="8 9" key="1">
    <citation type="submission" date="2024-06" db="EMBL/GenBank/DDBJ databases">
        <title>Complete genome of Phlyctema vagabunda strain 19-DSS-EL-015.</title>
        <authorList>
            <person name="Fiorenzani C."/>
        </authorList>
    </citation>
    <scope>NUCLEOTIDE SEQUENCE [LARGE SCALE GENOMIC DNA]</scope>
    <source>
        <strain evidence="8 9">19-DSS-EL-015</strain>
    </source>
</reference>
<keyword evidence="4" id="KW-0158">Chromosome</keyword>
<dbReference type="InterPro" id="IPR020993">
    <property type="entry name" value="Centromere_CenpK"/>
</dbReference>
<gene>
    <name evidence="8" type="ORF">PVAG01_09203</name>
</gene>
<keyword evidence="6" id="KW-0539">Nucleus</keyword>
<evidence type="ECO:0000256" key="5">
    <source>
        <dbReference type="ARBA" id="ARBA00023054"/>
    </source>
</evidence>
<dbReference type="Proteomes" id="UP001629113">
    <property type="component" value="Unassembled WGS sequence"/>
</dbReference>
<evidence type="ECO:0000256" key="3">
    <source>
        <dbReference type="ARBA" id="ARBA00005795"/>
    </source>
</evidence>
<proteinExistence type="inferred from homology"/>
<organism evidence="8 9">
    <name type="scientific">Phlyctema vagabunda</name>
    <dbReference type="NCBI Taxonomy" id="108571"/>
    <lineage>
        <taxon>Eukaryota</taxon>
        <taxon>Fungi</taxon>
        <taxon>Dikarya</taxon>
        <taxon>Ascomycota</taxon>
        <taxon>Pezizomycotina</taxon>
        <taxon>Leotiomycetes</taxon>
        <taxon>Helotiales</taxon>
        <taxon>Dermateaceae</taxon>
        <taxon>Phlyctema</taxon>
    </lineage>
</organism>
<keyword evidence="9" id="KW-1185">Reference proteome</keyword>
<accession>A0ABR4P6P3</accession>
<keyword evidence="7" id="KW-0137">Centromere</keyword>
<evidence type="ECO:0000256" key="2">
    <source>
        <dbReference type="ARBA" id="ARBA00004584"/>
    </source>
</evidence>